<dbReference type="SUPFAM" id="SSF53850">
    <property type="entry name" value="Periplasmic binding protein-like II"/>
    <property type="match status" value="1"/>
</dbReference>
<evidence type="ECO:0000259" key="3">
    <source>
        <dbReference type="Pfam" id="PF00496"/>
    </source>
</evidence>
<dbReference type="AlphaFoldDB" id="D4TXH4"/>
<evidence type="ECO:0000313" key="4">
    <source>
        <dbReference type="EMBL" id="EFF80386.1"/>
    </source>
</evidence>
<reference evidence="4 5" key="1">
    <citation type="submission" date="2009-10" db="EMBL/GenBank/DDBJ databases">
        <authorList>
            <person name="Weinstock G."/>
            <person name="Sodergren E."/>
            <person name="Clifton S."/>
            <person name="Fulton L."/>
            <person name="Fulton B."/>
            <person name="Courtney L."/>
            <person name="Fronick C."/>
            <person name="Harrison M."/>
            <person name="Strong C."/>
            <person name="Farmer C."/>
            <person name="Delahaunty K."/>
            <person name="Markovic C."/>
            <person name="Hall O."/>
            <person name="Minx P."/>
            <person name="Tomlinson C."/>
            <person name="Mitreva M."/>
            <person name="Nelson J."/>
            <person name="Hou S."/>
            <person name="Wollam A."/>
            <person name="Pepin K.H."/>
            <person name="Johnson M."/>
            <person name="Bhonagiri V."/>
            <person name="Nash W.E."/>
            <person name="Warren W."/>
            <person name="Chinwalla A."/>
            <person name="Mardis E.R."/>
            <person name="Wilson R.K."/>
        </authorList>
    </citation>
    <scope>NUCLEOTIDE SEQUENCE [LARGE SCALE GENOMIC DNA]</scope>
    <source>
        <strain evidence="4 5">F0309</strain>
    </source>
</reference>
<dbReference type="Gene3D" id="3.10.105.10">
    <property type="entry name" value="Dipeptide-binding Protein, Domain 3"/>
    <property type="match status" value="1"/>
</dbReference>
<feature type="signal peptide" evidence="2">
    <location>
        <begin position="1"/>
        <end position="26"/>
    </location>
</feature>
<dbReference type="GO" id="GO:0042597">
    <property type="term" value="C:periplasmic space"/>
    <property type="evidence" value="ECO:0007669"/>
    <property type="project" value="UniProtKB-ARBA"/>
</dbReference>
<dbReference type="EMBL" id="ACYT02000017">
    <property type="protein sequence ID" value="EFF80386.1"/>
    <property type="molecule type" value="Genomic_DNA"/>
</dbReference>
<dbReference type="GO" id="GO:0015833">
    <property type="term" value="P:peptide transport"/>
    <property type="evidence" value="ECO:0007669"/>
    <property type="project" value="TreeGrafter"/>
</dbReference>
<name>D4TXH4_9ACTO</name>
<dbReference type="PANTHER" id="PTHR30290">
    <property type="entry name" value="PERIPLASMIC BINDING COMPONENT OF ABC TRANSPORTER"/>
    <property type="match status" value="1"/>
</dbReference>
<accession>D4TXH4</accession>
<keyword evidence="1 2" id="KW-0732">Signal</keyword>
<dbReference type="InterPro" id="IPR030678">
    <property type="entry name" value="Peptide/Ni-bd"/>
</dbReference>
<dbReference type="GO" id="GO:1904680">
    <property type="term" value="F:peptide transmembrane transporter activity"/>
    <property type="evidence" value="ECO:0007669"/>
    <property type="project" value="TreeGrafter"/>
</dbReference>
<dbReference type="PATRIC" id="fig|649742.3.peg.381"/>
<dbReference type="GO" id="GO:0043190">
    <property type="term" value="C:ATP-binding cassette (ABC) transporter complex"/>
    <property type="evidence" value="ECO:0007669"/>
    <property type="project" value="InterPro"/>
</dbReference>
<dbReference type="InterPro" id="IPR039424">
    <property type="entry name" value="SBP_5"/>
</dbReference>
<evidence type="ECO:0000256" key="1">
    <source>
        <dbReference type="ARBA" id="ARBA00022729"/>
    </source>
</evidence>
<proteinExistence type="predicted"/>
<dbReference type="CDD" id="cd08494">
    <property type="entry name" value="PBP2_NikA_DppA_OppA_like_6"/>
    <property type="match status" value="1"/>
</dbReference>
<feature type="chain" id="PRO_5039184029" evidence="2">
    <location>
        <begin position="27"/>
        <end position="500"/>
    </location>
</feature>
<dbReference type="InterPro" id="IPR000914">
    <property type="entry name" value="SBP_5_dom"/>
</dbReference>
<dbReference type="PANTHER" id="PTHR30290:SF38">
    <property type="entry name" value="D,D-DIPEPTIDE-BINDING PERIPLASMIC PROTEIN DDPA-RELATED"/>
    <property type="match status" value="1"/>
</dbReference>
<organism evidence="4 5">
    <name type="scientific">Schaalia odontolytica F0309</name>
    <dbReference type="NCBI Taxonomy" id="649742"/>
    <lineage>
        <taxon>Bacteria</taxon>
        <taxon>Bacillati</taxon>
        <taxon>Actinomycetota</taxon>
        <taxon>Actinomycetes</taxon>
        <taxon>Actinomycetales</taxon>
        <taxon>Actinomycetaceae</taxon>
        <taxon>Schaalia</taxon>
    </lineage>
</organism>
<evidence type="ECO:0000313" key="5">
    <source>
        <dbReference type="Proteomes" id="UP000003150"/>
    </source>
</evidence>
<dbReference type="PIRSF" id="PIRSF002741">
    <property type="entry name" value="MppA"/>
    <property type="match status" value="1"/>
</dbReference>
<dbReference type="Proteomes" id="UP000003150">
    <property type="component" value="Unassembled WGS sequence"/>
</dbReference>
<comment type="caution">
    <text evidence="4">The sequence shown here is derived from an EMBL/GenBank/DDBJ whole genome shotgun (WGS) entry which is preliminary data.</text>
</comment>
<sequence length="500" mass="53828">MKVPRMTAHKPLALTAATIAAAMALAACSGGAASNSASDAIEIGSLYEPVNLSNIAGGGQGVTEALNGNVYEGLFYLADDGTIQPQLATSYDVSEDGLTYTFHLREGVTFSDGAAFDAADAVHSINRVLAEDSQSARKSQLAVINSVEATDPQTLTVTLSQRSISLPYNLSYLWMVPEGFDSQTETDGTGPYTLDAWTKGSTLALKAREGYWGDSPKNDAVTFHYYTDATAMTNALSAGDIDIITSLQSPDALATFQGNSDFAVSEGTSTTKELLAFNDAQAPFNDARVRQAIYSAIDREKLLESIWGNAGQVIGSMVPPSDPWYEDLTSVNPYDPERSKALLAEAGAEGLSFTLDTPSYDPHPTVAEFVKSELAKVGVTVTINTITADEWYSKVYKEHDFQATLQEHVNTRDVVWYGNPKFYWGYNNEAVTALIDEAEQASTEDEQTEKLRAANEQIAADAASAWLYLYPQIVVARSNVSGYGVNGLNSQFFVSGISKK</sequence>
<gene>
    <name evidence="4" type="ORF">HMPREF0970_00637</name>
</gene>
<protein>
    <submittedName>
        <fullName evidence="4">ABC transporter, substrate-binding protein, family 5</fullName>
    </submittedName>
</protein>
<dbReference type="Gene3D" id="3.90.76.10">
    <property type="entry name" value="Dipeptide-binding Protein, Domain 1"/>
    <property type="match status" value="1"/>
</dbReference>
<feature type="domain" description="Solute-binding protein family 5" evidence="3">
    <location>
        <begin position="82"/>
        <end position="408"/>
    </location>
</feature>
<dbReference type="Gene3D" id="3.40.190.10">
    <property type="entry name" value="Periplasmic binding protein-like II"/>
    <property type="match status" value="1"/>
</dbReference>
<evidence type="ECO:0000256" key="2">
    <source>
        <dbReference type="SAM" id="SignalP"/>
    </source>
</evidence>
<dbReference type="Pfam" id="PF00496">
    <property type="entry name" value="SBP_bac_5"/>
    <property type="match status" value="1"/>
</dbReference>
<dbReference type="HOGENOM" id="CLU_017028_7_3_11"/>
<dbReference type="PROSITE" id="PS51257">
    <property type="entry name" value="PROKAR_LIPOPROTEIN"/>
    <property type="match status" value="1"/>
</dbReference>